<comment type="caution">
    <text evidence="4">The sequence shown here is derived from an EMBL/GenBank/DDBJ whole genome shotgun (WGS) entry which is preliminary data.</text>
</comment>
<protein>
    <submittedName>
        <fullName evidence="4">NUDIX domain-containing protein</fullName>
    </submittedName>
</protein>
<evidence type="ECO:0000313" key="5">
    <source>
        <dbReference type="Proteomes" id="UP001596135"/>
    </source>
</evidence>
<dbReference type="InterPro" id="IPR015797">
    <property type="entry name" value="NUDIX_hydrolase-like_dom_sf"/>
</dbReference>
<dbReference type="Gene3D" id="3.90.79.10">
    <property type="entry name" value="Nucleoside Triphosphate Pyrophosphohydrolase"/>
    <property type="match status" value="1"/>
</dbReference>
<gene>
    <name evidence="4" type="ORF">ACFPYL_22135</name>
</gene>
<evidence type="ECO:0000256" key="1">
    <source>
        <dbReference type="ARBA" id="ARBA00001946"/>
    </source>
</evidence>
<accession>A0ABW1LRM9</accession>
<organism evidence="4 5">
    <name type="scientific">Nocardioides hankookensis</name>
    <dbReference type="NCBI Taxonomy" id="443157"/>
    <lineage>
        <taxon>Bacteria</taxon>
        <taxon>Bacillati</taxon>
        <taxon>Actinomycetota</taxon>
        <taxon>Actinomycetes</taxon>
        <taxon>Propionibacteriales</taxon>
        <taxon>Nocardioidaceae</taxon>
        <taxon>Nocardioides</taxon>
    </lineage>
</organism>
<keyword evidence="5" id="KW-1185">Reference proteome</keyword>
<dbReference type="InterPro" id="IPR000086">
    <property type="entry name" value="NUDIX_hydrolase_dom"/>
</dbReference>
<dbReference type="EMBL" id="JBHSRJ010000009">
    <property type="protein sequence ID" value="MFC6045798.1"/>
    <property type="molecule type" value="Genomic_DNA"/>
</dbReference>
<evidence type="ECO:0000259" key="3">
    <source>
        <dbReference type="PROSITE" id="PS51462"/>
    </source>
</evidence>
<comment type="cofactor">
    <cofactor evidence="1">
        <name>Mg(2+)</name>
        <dbReference type="ChEBI" id="CHEBI:18420"/>
    </cofactor>
</comment>
<evidence type="ECO:0000313" key="4">
    <source>
        <dbReference type="EMBL" id="MFC6045798.1"/>
    </source>
</evidence>
<dbReference type="SUPFAM" id="SSF55811">
    <property type="entry name" value="Nudix"/>
    <property type="match status" value="1"/>
</dbReference>
<name>A0ABW1LRM9_9ACTN</name>
<reference evidence="5" key="1">
    <citation type="journal article" date="2019" name="Int. J. Syst. Evol. Microbiol.">
        <title>The Global Catalogue of Microorganisms (GCM) 10K type strain sequencing project: providing services to taxonomists for standard genome sequencing and annotation.</title>
        <authorList>
            <consortium name="The Broad Institute Genomics Platform"/>
            <consortium name="The Broad Institute Genome Sequencing Center for Infectious Disease"/>
            <person name="Wu L."/>
            <person name="Ma J."/>
        </authorList>
    </citation>
    <scope>NUCLEOTIDE SEQUENCE [LARGE SCALE GENOMIC DNA]</scope>
    <source>
        <strain evidence="5">CCUG 54522</strain>
    </source>
</reference>
<dbReference type="Pfam" id="PF00293">
    <property type="entry name" value="NUDIX"/>
    <property type="match status" value="1"/>
</dbReference>
<feature type="domain" description="Nudix hydrolase" evidence="3">
    <location>
        <begin position="20"/>
        <end position="153"/>
    </location>
</feature>
<keyword evidence="2" id="KW-0378">Hydrolase</keyword>
<dbReference type="PANTHER" id="PTHR43046">
    <property type="entry name" value="GDP-MANNOSE MANNOSYL HYDROLASE"/>
    <property type="match status" value="1"/>
</dbReference>
<evidence type="ECO:0000256" key="2">
    <source>
        <dbReference type="ARBA" id="ARBA00022801"/>
    </source>
</evidence>
<proteinExistence type="predicted"/>
<dbReference type="Proteomes" id="UP001596135">
    <property type="component" value="Unassembled WGS sequence"/>
</dbReference>
<dbReference type="CDD" id="cd18879">
    <property type="entry name" value="NUDIX_Hydrolase"/>
    <property type="match status" value="1"/>
</dbReference>
<dbReference type="PROSITE" id="PS51462">
    <property type="entry name" value="NUDIX"/>
    <property type="match status" value="1"/>
</dbReference>
<dbReference type="RefSeq" id="WP_379159651.1">
    <property type="nucleotide sequence ID" value="NZ_JBHSRJ010000009.1"/>
</dbReference>
<sequence length="160" mass="17366">MSPIPPYVVEMRALIGKRQMWLPGITAIVHRGTGADAEVLLTRRADNGEWAPITGILDPGEEPAVGTAREAFEECGVEVSVDRLASVGVSPEITHGNGDLAVYLDLTFTCSWLSGEARVNDDENVDVRWWPVAALPPMADWLLERIDAALAGETAARFVR</sequence>
<dbReference type="PANTHER" id="PTHR43046:SF16">
    <property type="entry name" value="ADP-RIBOSE PYROPHOSPHATASE YJHB-RELATED"/>
    <property type="match status" value="1"/>
</dbReference>